<dbReference type="Proteomes" id="UP001059617">
    <property type="component" value="Chromosome"/>
</dbReference>
<reference evidence="2" key="2">
    <citation type="submission" date="2022-09" db="EMBL/GenBank/DDBJ databases">
        <title>Biosynthetic gene clusters of Dactylosporangioum fulvum.</title>
        <authorList>
            <person name="Caradec T."/>
        </authorList>
    </citation>
    <scope>NUCLEOTIDE SEQUENCE</scope>
    <source>
        <strain evidence="2">NRRL B-16292</strain>
    </source>
</reference>
<dbReference type="Pfam" id="PF19935">
    <property type="entry name" value="DUF6398"/>
    <property type="match status" value="1"/>
</dbReference>
<sequence>MTHLPIHARALRRTVSAERLADSEEDAMTGQNRTASIPIAVRQVYDEIITATGAFCLRHLDEEYAALCAKLSAKLARKRPSPLVRGDRRIWAAGIVYAIGRVNFLADPNQKPHLRTDTLAELLGVKQTTMANKGRLIMDTLNIGLMDPEFSRREIIDNHPMAWLLEVDRLIVDARNLPEPLQVEAWQRGLIPYMPAHAATSKASTPPR</sequence>
<name>A0ABY5W2Z8_9ACTN</name>
<accession>A0ABY5W2Z8</accession>
<dbReference type="InterPro" id="IPR045651">
    <property type="entry name" value="DUF6398"/>
</dbReference>
<organism evidence="2 3">
    <name type="scientific">Dactylosporangium fulvum</name>
    <dbReference type="NCBI Taxonomy" id="53359"/>
    <lineage>
        <taxon>Bacteria</taxon>
        <taxon>Bacillati</taxon>
        <taxon>Actinomycetota</taxon>
        <taxon>Actinomycetes</taxon>
        <taxon>Micromonosporales</taxon>
        <taxon>Micromonosporaceae</taxon>
        <taxon>Dactylosporangium</taxon>
    </lineage>
</organism>
<protein>
    <submittedName>
        <fullName evidence="2">DUF6398 domain-containing protein</fullName>
    </submittedName>
</protein>
<dbReference type="EMBL" id="CP073720">
    <property type="protein sequence ID" value="UWP83098.1"/>
    <property type="molecule type" value="Genomic_DNA"/>
</dbReference>
<keyword evidence="3" id="KW-1185">Reference proteome</keyword>
<evidence type="ECO:0000259" key="1">
    <source>
        <dbReference type="Pfam" id="PF19935"/>
    </source>
</evidence>
<dbReference type="RefSeq" id="WP_259860876.1">
    <property type="nucleotide sequence ID" value="NZ_BAAAST010000055.1"/>
</dbReference>
<feature type="domain" description="DUF6398" evidence="1">
    <location>
        <begin position="47"/>
        <end position="151"/>
    </location>
</feature>
<reference evidence="2" key="1">
    <citation type="submission" date="2021-04" db="EMBL/GenBank/DDBJ databases">
        <authorList>
            <person name="Hartkoorn R.C."/>
            <person name="Beaudoing E."/>
            <person name="Hot D."/>
        </authorList>
    </citation>
    <scope>NUCLEOTIDE SEQUENCE</scope>
    <source>
        <strain evidence="2">NRRL B-16292</strain>
    </source>
</reference>
<evidence type="ECO:0000313" key="2">
    <source>
        <dbReference type="EMBL" id="UWP83098.1"/>
    </source>
</evidence>
<proteinExistence type="predicted"/>
<evidence type="ECO:0000313" key="3">
    <source>
        <dbReference type="Proteomes" id="UP001059617"/>
    </source>
</evidence>
<gene>
    <name evidence="2" type="ORF">Dfulv_01960</name>
</gene>